<sequence length="423" mass="46797">MKEKLLKSWQMRIFILCWIAYAFVYFGRVNISVAIPEIQNEFGWDKWQVGLIGSLFFWIYGIGQLINGNIGDRISSRVLIFEGLFVTALANLFFGLSASFPVMIILWSLNGYFQSTLWGPITKTLSFWFSHESRGKVAIWISTSMVGGYLLAWGLSGQILALFTWRWAFCIPGAAILVYSAIWYLKMKNHPMEVGLESPNKYVNTKPDSDTSTYSGLSFFQVFLKTKLWYVVIACLTQGIIKDGISLWGPTLLKETHNLDMESTSALIVFIPLMNFAGIMMAGWLNKRLGNKEKLATAVLFASGMFSILLLVYLGKLSPIAGLIFLGLSSAAMYGANTLLLGVIPMNFAKYNKVSSIAGFLDFCSYLAAGCTASITGLIVDKLGWNGVLSVWIVSCVIGVVSLMSSWKSEEKPGSPTQLSALS</sequence>
<comment type="subcellular location">
    <subcellularLocation>
        <location evidence="1">Cell membrane</location>
        <topology evidence="1">Multi-pass membrane protein</topology>
    </subcellularLocation>
</comment>
<dbReference type="GO" id="GO:0061513">
    <property type="term" value="F:glucose 6-phosphate:phosphate antiporter activity"/>
    <property type="evidence" value="ECO:0007669"/>
    <property type="project" value="TreeGrafter"/>
</dbReference>
<dbReference type="InterPro" id="IPR011701">
    <property type="entry name" value="MFS"/>
</dbReference>
<organism evidence="8 9">
    <name type="scientific">Clostridium thermosuccinogenes</name>
    <dbReference type="NCBI Taxonomy" id="84032"/>
    <lineage>
        <taxon>Bacteria</taxon>
        <taxon>Bacillati</taxon>
        <taxon>Bacillota</taxon>
        <taxon>Clostridia</taxon>
        <taxon>Eubacteriales</taxon>
        <taxon>Clostridiaceae</taxon>
        <taxon>Clostridium</taxon>
    </lineage>
</organism>
<evidence type="ECO:0000256" key="3">
    <source>
        <dbReference type="ARBA" id="ARBA00022692"/>
    </source>
</evidence>
<dbReference type="PROSITE" id="PS50850">
    <property type="entry name" value="MFS"/>
    <property type="match status" value="1"/>
</dbReference>
<feature type="transmembrane region" description="Helical" evidence="6">
    <location>
        <begin position="295"/>
        <end position="314"/>
    </location>
</feature>
<feature type="transmembrane region" description="Helical" evidence="6">
    <location>
        <begin position="165"/>
        <end position="185"/>
    </location>
</feature>
<dbReference type="PANTHER" id="PTHR43826:SF7">
    <property type="entry name" value="PROTEIN UHPC, PUTATIVE-RELATED"/>
    <property type="match status" value="1"/>
</dbReference>
<dbReference type="SUPFAM" id="SSF103473">
    <property type="entry name" value="MFS general substrate transporter"/>
    <property type="match status" value="1"/>
</dbReference>
<dbReference type="EMBL" id="NIOJ01000003">
    <property type="protein sequence ID" value="PNU01171.1"/>
    <property type="molecule type" value="Genomic_DNA"/>
</dbReference>
<dbReference type="RefSeq" id="WP_103080029.1">
    <property type="nucleotide sequence ID" value="NZ_CP021850.1"/>
</dbReference>
<feature type="transmembrane region" description="Helical" evidence="6">
    <location>
        <begin position="78"/>
        <end position="106"/>
    </location>
</feature>
<keyword evidence="4 6" id="KW-1133">Transmembrane helix</keyword>
<gene>
    <name evidence="8" type="ORF">CDQ84_01915</name>
</gene>
<evidence type="ECO:0000256" key="4">
    <source>
        <dbReference type="ARBA" id="ARBA00022989"/>
    </source>
</evidence>
<keyword evidence="5 6" id="KW-0472">Membrane</keyword>
<evidence type="ECO:0000256" key="5">
    <source>
        <dbReference type="ARBA" id="ARBA00023136"/>
    </source>
</evidence>
<dbReference type="GO" id="GO:0035435">
    <property type="term" value="P:phosphate ion transmembrane transport"/>
    <property type="evidence" value="ECO:0007669"/>
    <property type="project" value="TreeGrafter"/>
</dbReference>
<dbReference type="InterPro" id="IPR000849">
    <property type="entry name" value="Sugar_P_transporter"/>
</dbReference>
<feature type="transmembrane region" description="Helical" evidence="6">
    <location>
        <begin position="265"/>
        <end position="283"/>
    </location>
</feature>
<dbReference type="AlphaFoldDB" id="A0A2K2FLQ1"/>
<keyword evidence="3 6" id="KW-0812">Transmembrane</keyword>
<evidence type="ECO:0000259" key="7">
    <source>
        <dbReference type="PROSITE" id="PS50850"/>
    </source>
</evidence>
<dbReference type="Proteomes" id="UP000236151">
    <property type="component" value="Unassembled WGS sequence"/>
</dbReference>
<feature type="transmembrane region" description="Helical" evidence="6">
    <location>
        <begin position="228"/>
        <end position="245"/>
    </location>
</feature>
<feature type="transmembrane region" description="Helical" evidence="6">
    <location>
        <begin position="356"/>
        <end position="379"/>
    </location>
</feature>
<dbReference type="InterPro" id="IPR051337">
    <property type="entry name" value="OPA_Antiporter"/>
</dbReference>
<evidence type="ECO:0000256" key="2">
    <source>
        <dbReference type="ARBA" id="ARBA00022448"/>
    </source>
</evidence>
<keyword evidence="2" id="KW-0813">Transport</keyword>
<evidence type="ECO:0000313" key="8">
    <source>
        <dbReference type="EMBL" id="PNU01171.1"/>
    </source>
</evidence>
<evidence type="ECO:0000256" key="1">
    <source>
        <dbReference type="ARBA" id="ARBA00004651"/>
    </source>
</evidence>
<dbReference type="InterPro" id="IPR020846">
    <property type="entry name" value="MFS_dom"/>
</dbReference>
<evidence type="ECO:0000256" key="6">
    <source>
        <dbReference type="SAM" id="Phobius"/>
    </source>
</evidence>
<feature type="transmembrane region" description="Helical" evidence="6">
    <location>
        <begin position="47"/>
        <end position="66"/>
    </location>
</feature>
<proteinExistence type="predicted"/>
<dbReference type="PANTHER" id="PTHR43826">
    <property type="entry name" value="GLUCOSE-6-PHOSPHATE EXCHANGER SLC37A4"/>
    <property type="match status" value="1"/>
</dbReference>
<reference evidence="8 9" key="1">
    <citation type="submission" date="2017-06" db="EMBL/GenBank/DDBJ databases">
        <title>Investigating the central metabolism of Clostridium thermosuccinogenes.</title>
        <authorList>
            <person name="Koendjbiharie J.G."/>
            <person name="van Kranenburg R."/>
        </authorList>
    </citation>
    <scope>NUCLEOTIDE SEQUENCE [LARGE SCALE GENOMIC DNA]</scope>
    <source>
        <strain evidence="8 9">DSM 5806</strain>
    </source>
</reference>
<keyword evidence="9" id="KW-1185">Reference proteome</keyword>
<dbReference type="OrthoDB" id="9766638at2"/>
<dbReference type="InterPro" id="IPR036259">
    <property type="entry name" value="MFS_trans_sf"/>
</dbReference>
<dbReference type="KEGG" id="cthd:CDO33_10835"/>
<feature type="domain" description="Major facilitator superfamily (MFS) profile" evidence="7">
    <location>
        <begin position="13"/>
        <end position="414"/>
    </location>
</feature>
<dbReference type="GO" id="GO:0005886">
    <property type="term" value="C:plasma membrane"/>
    <property type="evidence" value="ECO:0007669"/>
    <property type="project" value="UniProtKB-SubCell"/>
</dbReference>
<accession>A0A2K2FLQ1</accession>
<evidence type="ECO:0000313" key="9">
    <source>
        <dbReference type="Proteomes" id="UP000236151"/>
    </source>
</evidence>
<dbReference type="Gene3D" id="1.20.1250.20">
    <property type="entry name" value="MFS general substrate transporter like domains"/>
    <property type="match status" value="2"/>
</dbReference>
<name>A0A2K2FLQ1_9CLOT</name>
<comment type="caution">
    <text evidence="8">The sequence shown here is derived from an EMBL/GenBank/DDBJ whole genome shotgun (WGS) entry which is preliminary data.</text>
</comment>
<protein>
    <recommendedName>
        <fullName evidence="7">Major facilitator superfamily (MFS) profile domain-containing protein</fullName>
    </recommendedName>
</protein>
<feature type="transmembrane region" description="Helical" evidence="6">
    <location>
        <begin position="137"/>
        <end position="159"/>
    </location>
</feature>
<feature type="transmembrane region" description="Helical" evidence="6">
    <location>
        <begin position="385"/>
        <end position="404"/>
    </location>
</feature>
<dbReference type="Pfam" id="PF07690">
    <property type="entry name" value="MFS_1"/>
    <property type="match status" value="1"/>
</dbReference>
<feature type="transmembrane region" description="Helical" evidence="6">
    <location>
        <begin position="320"/>
        <end position="344"/>
    </location>
</feature>
<feature type="transmembrane region" description="Helical" evidence="6">
    <location>
        <begin position="12"/>
        <end position="35"/>
    </location>
</feature>
<dbReference type="PIRSF" id="PIRSF002808">
    <property type="entry name" value="Hexose_phosphate_transp"/>
    <property type="match status" value="1"/>
</dbReference>